<protein>
    <submittedName>
        <fullName evidence="3">Energy transducer TonB</fullName>
    </submittedName>
</protein>
<proteinExistence type="predicted"/>
<feature type="coiled-coil region" evidence="1">
    <location>
        <begin position="46"/>
        <end position="73"/>
    </location>
</feature>
<feature type="signal peptide" evidence="2">
    <location>
        <begin position="1"/>
        <end position="22"/>
    </location>
</feature>
<feature type="chain" id="PRO_5006194711" evidence="2">
    <location>
        <begin position="23"/>
        <end position="256"/>
    </location>
</feature>
<reference evidence="3 4" key="1">
    <citation type="submission" date="2015-08" db="EMBL/GenBank/DDBJ databases">
        <title>Antibacterial properties of a collection of Vibrionaceae strains.</title>
        <authorList>
            <person name="Giubergia S."/>
        </authorList>
    </citation>
    <scope>NUCLEOTIDE SEQUENCE [LARGE SCALE GENOMIC DNA]</scope>
    <source>
        <strain evidence="3 4">S0821</strain>
    </source>
</reference>
<keyword evidence="2" id="KW-0732">Signal</keyword>
<dbReference type="InParanoid" id="A0A0Q2MX61"/>
<dbReference type="OMA" id="MMTRADV"/>
<keyword evidence="4" id="KW-1185">Reference proteome</keyword>
<dbReference type="EMBL" id="LKHS01000020">
    <property type="protein sequence ID" value="KQH84255.1"/>
    <property type="molecule type" value="Genomic_DNA"/>
</dbReference>
<accession>A0A0Q2MX61</accession>
<dbReference type="Pfam" id="PF11932">
    <property type="entry name" value="DUF3450"/>
    <property type="match status" value="1"/>
</dbReference>
<sequence>MMNLLKPSLVLLSAATMLPAYANTLDDAKAIQNKTNAASASSQRAVDKSSAAAMELQSEIEQLNEEVKNLSVYRDHLASLVVSQDSEITSLQEQIVEINQTRQGIVPLMYQMIDGLQTNLSEDKPIRLTAREDRIEKLKALMPRADVSDAEKYRRILEAYQIEMDYGSKLGVYQDTIQLAENDAVKADILYLGRVSLIARNLNATQYWSWDQTQKQWSAVSGSNKADLDTAYNLANQQIAPTLLTLPVSLTQAEAK</sequence>
<evidence type="ECO:0000256" key="2">
    <source>
        <dbReference type="SAM" id="SignalP"/>
    </source>
</evidence>
<comment type="caution">
    <text evidence="3">The sequence shown here is derived from an EMBL/GenBank/DDBJ whole genome shotgun (WGS) entry which is preliminary data.</text>
</comment>
<evidence type="ECO:0000313" key="3">
    <source>
        <dbReference type="EMBL" id="KQH84255.1"/>
    </source>
</evidence>
<dbReference type="InterPro" id="IPR016866">
    <property type="entry name" value="UCP028069"/>
</dbReference>
<dbReference type="OrthoDB" id="5880116at2"/>
<dbReference type="PIRSF" id="PIRSF028069">
    <property type="entry name" value="UCP028069"/>
    <property type="match status" value="1"/>
</dbReference>
<evidence type="ECO:0000313" key="4">
    <source>
        <dbReference type="Proteomes" id="UP000051221"/>
    </source>
</evidence>
<evidence type="ECO:0000256" key="1">
    <source>
        <dbReference type="SAM" id="Coils"/>
    </source>
</evidence>
<dbReference type="AlphaFoldDB" id="A0A0Q2MX61"/>
<gene>
    <name evidence="3" type="ORF">AMR76_18680</name>
</gene>
<name>A0A0Q2MX61_VIBFU</name>
<dbReference type="Proteomes" id="UP000051221">
    <property type="component" value="Unassembled WGS sequence"/>
</dbReference>
<keyword evidence="1" id="KW-0175">Coiled coil</keyword>
<organism evidence="3 4">
    <name type="scientific">Vibrio furnissii</name>
    <dbReference type="NCBI Taxonomy" id="29494"/>
    <lineage>
        <taxon>Bacteria</taxon>
        <taxon>Pseudomonadati</taxon>
        <taxon>Pseudomonadota</taxon>
        <taxon>Gammaproteobacteria</taxon>
        <taxon>Vibrionales</taxon>
        <taxon>Vibrionaceae</taxon>
        <taxon>Vibrio</taxon>
    </lineage>
</organism>